<dbReference type="AlphaFoldDB" id="A0A938YSY2"/>
<dbReference type="Proteomes" id="UP000809243">
    <property type="component" value="Unassembled WGS sequence"/>
</dbReference>
<protein>
    <submittedName>
        <fullName evidence="1">Uncharacterized protein</fullName>
    </submittedName>
</protein>
<comment type="caution">
    <text evidence="1">The sequence shown here is derived from an EMBL/GenBank/DDBJ whole genome shotgun (WGS) entry which is preliminary data.</text>
</comment>
<proteinExistence type="predicted"/>
<evidence type="ECO:0000313" key="1">
    <source>
        <dbReference type="EMBL" id="MBN2066906.1"/>
    </source>
</evidence>
<sequence>MRKRFERFAENFETFTKNEPVSVLDKKAEQAYEMIQRKGFFSSNDTEYLGVKTKSRRSRLFEKICDRHSNVRLKPSKSGKDNRQITVAYLNEESLKEFEKAPDEEIRKLTQNPVSKKQIADAFGVSEDDAQHLVSRLVGENKLYMDSFGKYKWCGK</sequence>
<dbReference type="EMBL" id="JAFGDB010000006">
    <property type="protein sequence ID" value="MBN2066906.1"/>
    <property type="molecule type" value="Genomic_DNA"/>
</dbReference>
<accession>A0A938YSY2</accession>
<organism evidence="1 2">
    <name type="scientific">Candidatus Iainarchaeum sp</name>
    <dbReference type="NCBI Taxonomy" id="3101447"/>
    <lineage>
        <taxon>Archaea</taxon>
        <taxon>Candidatus Iainarchaeota</taxon>
        <taxon>Candidatus Iainarchaeia</taxon>
        <taxon>Candidatus Iainarchaeales</taxon>
        <taxon>Candidatus Iainarchaeaceae</taxon>
        <taxon>Candidatus Iainarchaeum</taxon>
    </lineage>
</organism>
<gene>
    <name evidence="1" type="ORF">JW744_00380</name>
</gene>
<name>A0A938YSY2_9ARCH</name>
<reference evidence="1" key="1">
    <citation type="submission" date="2021-01" db="EMBL/GenBank/DDBJ databases">
        <title>Active Sulfur Cycling in an Early Earth Analoge.</title>
        <authorList>
            <person name="Hahn C.R."/>
            <person name="Youssef N.H."/>
            <person name="Elshahed M."/>
        </authorList>
    </citation>
    <scope>NUCLEOTIDE SEQUENCE</scope>
    <source>
        <strain evidence="1">Zod_Metabat.1151</strain>
    </source>
</reference>
<evidence type="ECO:0000313" key="2">
    <source>
        <dbReference type="Proteomes" id="UP000809243"/>
    </source>
</evidence>